<evidence type="ECO:0000313" key="4">
    <source>
        <dbReference type="EMBL" id="KZC07008.1"/>
    </source>
</evidence>
<dbReference type="PROSITE" id="PS50041">
    <property type="entry name" value="C_TYPE_LECTIN_2"/>
    <property type="match status" value="2"/>
</dbReference>
<dbReference type="Pfam" id="PF00059">
    <property type="entry name" value="Lectin_C"/>
    <property type="match status" value="2"/>
</dbReference>
<evidence type="ECO:0000256" key="1">
    <source>
        <dbReference type="ARBA" id="ARBA00022734"/>
    </source>
</evidence>
<feature type="domain" description="C-type lectin" evidence="3">
    <location>
        <begin position="21"/>
        <end position="117"/>
    </location>
</feature>
<feature type="compositionally biased region" description="Low complexity" evidence="2">
    <location>
        <begin position="121"/>
        <end position="142"/>
    </location>
</feature>
<dbReference type="InterPro" id="IPR001304">
    <property type="entry name" value="C-type_lectin-like"/>
</dbReference>
<keyword evidence="5" id="KW-1185">Reference proteome</keyword>
<evidence type="ECO:0000256" key="2">
    <source>
        <dbReference type="SAM" id="MobiDB-lite"/>
    </source>
</evidence>
<accession>A0A154P736</accession>
<dbReference type="PANTHER" id="PTHR22799:SF6">
    <property type="entry name" value="C-TYPE LECTIN DOMAIN FAMILY 4 MEMBER M-LIKE"/>
    <property type="match status" value="1"/>
</dbReference>
<reference evidence="4 5" key="1">
    <citation type="submission" date="2015-07" db="EMBL/GenBank/DDBJ databases">
        <title>The genome of Dufourea novaeangliae.</title>
        <authorList>
            <person name="Pan H."/>
            <person name="Kapheim K."/>
        </authorList>
    </citation>
    <scope>NUCLEOTIDE SEQUENCE [LARGE SCALE GENOMIC DNA]</scope>
    <source>
        <strain evidence="4">0120121106</strain>
        <tissue evidence="4">Whole body</tissue>
    </source>
</reference>
<dbReference type="SMART" id="SM00034">
    <property type="entry name" value="CLECT"/>
    <property type="match status" value="2"/>
</dbReference>
<evidence type="ECO:0000313" key="5">
    <source>
        <dbReference type="Proteomes" id="UP000076502"/>
    </source>
</evidence>
<dbReference type="PANTHER" id="PTHR22799">
    <property type="entry name" value="TETRANECTIN-RELATED"/>
    <property type="match status" value="1"/>
</dbReference>
<gene>
    <name evidence="4" type="ORF">WN55_08892</name>
</gene>
<feature type="domain" description="C-type lectin" evidence="3">
    <location>
        <begin position="218"/>
        <end position="299"/>
    </location>
</feature>
<dbReference type="OrthoDB" id="7357196at2759"/>
<evidence type="ECO:0000259" key="3">
    <source>
        <dbReference type="PROSITE" id="PS50041"/>
    </source>
</evidence>
<dbReference type="Gene3D" id="3.10.100.10">
    <property type="entry name" value="Mannose-Binding Protein A, subunit A"/>
    <property type="match status" value="2"/>
</dbReference>
<dbReference type="InterPro" id="IPR016186">
    <property type="entry name" value="C-type_lectin-like/link_sf"/>
</dbReference>
<dbReference type="EMBL" id="KQ434820">
    <property type="protein sequence ID" value="KZC07008.1"/>
    <property type="molecule type" value="Genomic_DNA"/>
</dbReference>
<dbReference type="InterPro" id="IPR016187">
    <property type="entry name" value="CTDL_fold"/>
</dbReference>
<dbReference type="GO" id="GO:0030246">
    <property type="term" value="F:carbohydrate binding"/>
    <property type="evidence" value="ECO:0007669"/>
    <property type="project" value="UniProtKB-KW"/>
</dbReference>
<organism evidence="4 5">
    <name type="scientific">Dufourea novaeangliae</name>
    <name type="common">Sweat bee</name>
    <dbReference type="NCBI Taxonomy" id="178035"/>
    <lineage>
        <taxon>Eukaryota</taxon>
        <taxon>Metazoa</taxon>
        <taxon>Ecdysozoa</taxon>
        <taxon>Arthropoda</taxon>
        <taxon>Hexapoda</taxon>
        <taxon>Insecta</taxon>
        <taxon>Pterygota</taxon>
        <taxon>Neoptera</taxon>
        <taxon>Endopterygota</taxon>
        <taxon>Hymenoptera</taxon>
        <taxon>Apocrita</taxon>
        <taxon>Aculeata</taxon>
        <taxon>Apoidea</taxon>
        <taxon>Anthophila</taxon>
        <taxon>Halictidae</taxon>
        <taxon>Rophitinae</taxon>
        <taxon>Dufourea</taxon>
    </lineage>
</organism>
<dbReference type="SUPFAM" id="SSF56436">
    <property type="entry name" value="C-type lectin-like"/>
    <property type="match status" value="2"/>
</dbReference>
<proteinExistence type="predicted"/>
<name>A0A154P736_DUFNO</name>
<dbReference type="AlphaFoldDB" id="A0A154P736"/>
<dbReference type="InterPro" id="IPR051663">
    <property type="entry name" value="CLec_Tetranectin-domain"/>
</dbReference>
<dbReference type="GO" id="GO:0005615">
    <property type="term" value="C:extracellular space"/>
    <property type="evidence" value="ECO:0007669"/>
    <property type="project" value="TreeGrafter"/>
</dbReference>
<protein>
    <submittedName>
        <fullName evidence="4">Hemolymph lipopolysaccharide-binding protein</fullName>
    </submittedName>
</protein>
<keyword evidence="1" id="KW-0430">Lectin</keyword>
<feature type="region of interest" description="Disordered" evidence="2">
    <location>
        <begin position="99"/>
        <end position="206"/>
    </location>
</feature>
<dbReference type="Proteomes" id="UP000076502">
    <property type="component" value="Unassembled WGS sequence"/>
</dbReference>
<sequence>MGQSSTPMKEGYRITRGVGAHKLYTKKAKWNAVRKTCMMDGGHLVILNSLAEESVLMNLMQAANLDTIWVGAHDMFREGEWVTLTGESLERAGYEKWSTILPNQPDNHNGRENCGTLGRQGVTKPPETTPTTDDCTDGNGTTKSDDCDDDNGNGNGNGNNGSSKNPDDCDDNGNGNGNGNGSTKNPDDCDDNGNGNGNTPNPCSRHTLVLTNRTAEFAGRACRKEAGNLAVIDSREEWKVLTDLLKENNVDNAWIGGSEINLGGDQENEECEEENCPALKSTGQLSNEDCRKELPSICEIHIC</sequence>
<dbReference type="CDD" id="cd00037">
    <property type="entry name" value="CLECT"/>
    <property type="match status" value="2"/>
</dbReference>